<protein>
    <submittedName>
        <fullName evidence="1">Uncharacterized protein</fullName>
    </submittedName>
</protein>
<dbReference type="Proteomes" id="UP001602058">
    <property type="component" value="Unassembled WGS sequence"/>
</dbReference>
<evidence type="ECO:0000313" key="2">
    <source>
        <dbReference type="Proteomes" id="UP001602058"/>
    </source>
</evidence>
<proteinExistence type="predicted"/>
<dbReference type="RefSeq" id="WP_387889017.1">
    <property type="nucleotide sequence ID" value="NZ_JBIAWJ010000012.1"/>
</dbReference>
<reference evidence="1 2" key="1">
    <citation type="submission" date="2024-10" db="EMBL/GenBank/DDBJ databases">
        <title>The Natural Products Discovery Center: Release of the First 8490 Sequenced Strains for Exploring Actinobacteria Biosynthetic Diversity.</title>
        <authorList>
            <person name="Kalkreuter E."/>
            <person name="Kautsar S.A."/>
            <person name="Yang D."/>
            <person name="Bader C.D."/>
            <person name="Teijaro C.N."/>
            <person name="Fluegel L."/>
            <person name="Davis C.M."/>
            <person name="Simpson J.R."/>
            <person name="Lauterbach L."/>
            <person name="Steele A.D."/>
            <person name="Gui C."/>
            <person name="Meng S."/>
            <person name="Li G."/>
            <person name="Viehrig K."/>
            <person name="Ye F."/>
            <person name="Su P."/>
            <person name="Kiefer A.F."/>
            <person name="Nichols A."/>
            <person name="Cepeda A.J."/>
            <person name="Yan W."/>
            <person name="Fan B."/>
            <person name="Jiang Y."/>
            <person name="Adhikari A."/>
            <person name="Zheng C.-J."/>
            <person name="Schuster L."/>
            <person name="Cowan T.M."/>
            <person name="Smanski M.J."/>
            <person name="Chevrette M.G."/>
            <person name="De Carvalho L.P.S."/>
            <person name="Shen B."/>
        </authorList>
    </citation>
    <scope>NUCLEOTIDE SEQUENCE [LARGE SCALE GENOMIC DNA]</scope>
    <source>
        <strain evidence="1 2">NPDC001390</strain>
    </source>
</reference>
<name>A0ABW6UMB5_9ACTN</name>
<keyword evidence="2" id="KW-1185">Reference proteome</keyword>
<comment type="caution">
    <text evidence="1">The sequence shown here is derived from an EMBL/GenBank/DDBJ whole genome shotgun (WGS) entry which is preliminary data.</text>
</comment>
<dbReference type="EMBL" id="JBIAWJ010000012">
    <property type="protein sequence ID" value="MFF4524312.1"/>
    <property type="molecule type" value="Genomic_DNA"/>
</dbReference>
<accession>A0ABW6UMB5</accession>
<organism evidence="1 2">
    <name type="scientific">Streptomyces bluensis</name>
    <dbReference type="NCBI Taxonomy" id="33897"/>
    <lineage>
        <taxon>Bacteria</taxon>
        <taxon>Bacillati</taxon>
        <taxon>Actinomycetota</taxon>
        <taxon>Actinomycetes</taxon>
        <taxon>Kitasatosporales</taxon>
        <taxon>Streptomycetaceae</taxon>
        <taxon>Streptomyces</taxon>
    </lineage>
</organism>
<evidence type="ECO:0000313" key="1">
    <source>
        <dbReference type="EMBL" id="MFF4524312.1"/>
    </source>
</evidence>
<gene>
    <name evidence="1" type="ORF">ACFY1D_23265</name>
</gene>
<sequence>MDVDETRDEYVERFSALVGKGLDELFVADRLPGLVGGRLEHFAVVDRVVDKVVGKGVSVHAETRFSFRGHRFRYERQIWPPGFPLEIQTALYIEHLRERVLTRRYREEGDSEAVIEI</sequence>